<reference evidence="2 3" key="1">
    <citation type="submission" date="2014-04" db="EMBL/GenBank/DDBJ databases">
        <authorList>
            <consortium name="DOE Joint Genome Institute"/>
            <person name="Kuo A."/>
            <person name="Kohler A."/>
            <person name="Jargeat P."/>
            <person name="Nagy L.G."/>
            <person name="Floudas D."/>
            <person name="Copeland A."/>
            <person name="Barry K.W."/>
            <person name="Cichocki N."/>
            <person name="Veneault-Fourrey C."/>
            <person name="LaButti K."/>
            <person name="Lindquist E.A."/>
            <person name="Lipzen A."/>
            <person name="Lundell T."/>
            <person name="Morin E."/>
            <person name="Murat C."/>
            <person name="Sun H."/>
            <person name="Tunlid A."/>
            <person name="Henrissat B."/>
            <person name="Grigoriev I.V."/>
            <person name="Hibbett D.S."/>
            <person name="Martin F."/>
            <person name="Nordberg H.P."/>
            <person name="Cantor M.N."/>
            <person name="Hua S.X."/>
        </authorList>
    </citation>
    <scope>NUCLEOTIDE SEQUENCE [LARGE SCALE GENOMIC DNA]</scope>
    <source>
        <strain evidence="2 3">Ve08.2h10</strain>
    </source>
</reference>
<dbReference type="Proteomes" id="UP000054538">
    <property type="component" value="Unassembled WGS sequence"/>
</dbReference>
<feature type="compositionally biased region" description="Polar residues" evidence="1">
    <location>
        <begin position="86"/>
        <end position="98"/>
    </location>
</feature>
<dbReference type="InParanoid" id="A0A0D0D8D0"/>
<keyword evidence="3" id="KW-1185">Reference proteome</keyword>
<feature type="compositionally biased region" description="Low complexity" evidence="1">
    <location>
        <begin position="68"/>
        <end position="85"/>
    </location>
</feature>
<feature type="region of interest" description="Disordered" evidence="1">
    <location>
        <begin position="68"/>
        <end position="127"/>
    </location>
</feature>
<reference evidence="3" key="2">
    <citation type="submission" date="2015-01" db="EMBL/GenBank/DDBJ databases">
        <title>Evolutionary Origins and Diversification of the Mycorrhizal Mutualists.</title>
        <authorList>
            <consortium name="DOE Joint Genome Institute"/>
            <consortium name="Mycorrhizal Genomics Consortium"/>
            <person name="Kohler A."/>
            <person name="Kuo A."/>
            <person name="Nagy L.G."/>
            <person name="Floudas D."/>
            <person name="Copeland A."/>
            <person name="Barry K.W."/>
            <person name="Cichocki N."/>
            <person name="Veneault-Fourrey C."/>
            <person name="LaButti K."/>
            <person name="Lindquist E.A."/>
            <person name="Lipzen A."/>
            <person name="Lundell T."/>
            <person name="Morin E."/>
            <person name="Murat C."/>
            <person name="Riley R."/>
            <person name="Ohm R."/>
            <person name="Sun H."/>
            <person name="Tunlid A."/>
            <person name="Henrissat B."/>
            <person name="Grigoriev I.V."/>
            <person name="Hibbett D.S."/>
            <person name="Martin F."/>
        </authorList>
    </citation>
    <scope>NUCLEOTIDE SEQUENCE [LARGE SCALE GENOMIC DNA]</scope>
    <source>
        <strain evidence="3">Ve08.2h10</strain>
    </source>
</reference>
<dbReference type="EMBL" id="KN829867">
    <property type="protein sequence ID" value="KIK73330.1"/>
    <property type="molecule type" value="Genomic_DNA"/>
</dbReference>
<proteinExistence type="predicted"/>
<gene>
    <name evidence="2" type="ORF">PAXRUDRAFT_836273</name>
</gene>
<name>A0A0D0D8D0_9AGAM</name>
<accession>A0A0D0D8D0</accession>
<evidence type="ECO:0000313" key="3">
    <source>
        <dbReference type="Proteomes" id="UP000054538"/>
    </source>
</evidence>
<organism evidence="2 3">
    <name type="scientific">Paxillus rubicundulus Ve08.2h10</name>
    <dbReference type="NCBI Taxonomy" id="930991"/>
    <lineage>
        <taxon>Eukaryota</taxon>
        <taxon>Fungi</taxon>
        <taxon>Dikarya</taxon>
        <taxon>Basidiomycota</taxon>
        <taxon>Agaricomycotina</taxon>
        <taxon>Agaricomycetes</taxon>
        <taxon>Agaricomycetidae</taxon>
        <taxon>Boletales</taxon>
        <taxon>Paxilineae</taxon>
        <taxon>Paxillaceae</taxon>
        <taxon>Paxillus</taxon>
    </lineage>
</organism>
<protein>
    <submittedName>
        <fullName evidence="2">Uncharacterized protein</fullName>
    </submittedName>
</protein>
<sequence>MEPTAISFPLPKLSTSSSRFMLLHPSLNPPTLTNHHLSYSPTAITHLRFNPNPSNVYTQSGAHSVIDLSLSPSSSQNSYSAQTLSQPAGSFDAQSTSYDHSRRHAPALEPRRNFQTSPKTSYFGPPG</sequence>
<dbReference type="AlphaFoldDB" id="A0A0D0D8D0"/>
<evidence type="ECO:0000256" key="1">
    <source>
        <dbReference type="SAM" id="MobiDB-lite"/>
    </source>
</evidence>
<evidence type="ECO:0000313" key="2">
    <source>
        <dbReference type="EMBL" id="KIK73330.1"/>
    </source>
</evidence>
<dbReference type="HOGENOM" id="CLU_2229569_0_0_1"/>